<evidence type="ECO:0000313" key="5">
    <source>
        <dbReference type="EMBL" id="SFN59784.1"/>
    </source>
</evidence>
<dbReference type="STRING" id="995034.SAMN05216219_1321"/>
<evidence type="ECO:0000313" key="6">
    <source>
        <dbReference type="Proteomes" id="UP000198867"/>
    </source>
</evidence>
<dbReference type="SUPFAM" id="SSF55729">
    <property type="entry name" value="Acyl-CoA N-acyltransferases (Nat)"/>
    <property type="match status" value="1"/>
</dbReference>
<keyword evidence="6" id="KW-1185">Reference proteome</keyword>
<evidence type="ECO:0000259" key="4">
    <source>
        <dbReference type="PROSITE" id="PS51186"/>
    </source>
</evidence>
<dbReference type="Proteomes" id="UP000198867">
    <property type="component" value="Unassembled WGS sequence"/>
</dbReference>
<proteinExistence type="inferred from homology"/>
<keyword evidence="1 5" id="KW-0808">Transferase</keyword>
<keyword evidence="2" id="KW-0012">Acyltransferase</keyword>
<sequence length="180" mass="19995">MNPSDEVKVRIVPWSADDQPVLERSNTPEMTVYLGGPESPEKIVERQSRFLRLWQSGEARMFTIRVDGIPDAVGSVGYWTTTWHDAPVYESGWSIATAHQGRGFASKGLAACLEDAADHGDRDTLVAFPRIDNGASNALCRSVGFEFAGVEDFEYPAGNPIKVHAWRFDLARLRDARREG</sequence>
<dbReference type="OrthoDB" id="9809583at2"/>
<evidence type="ECO:0000256" key="1">
    <source>
        <dbReference type="ARBA" id="ARBA00022679"/>
    </source>
</evidence>
<organism evidence="5 6">
    <name type="scientific">Mycetocola miduiensis</name>
    <dbReference type="NCBI Taxonomy" id="995034"/>
    <lineage>
        <taxon>Bacteria</taxon>
        <taxon>Bacillati</taxon>
        <taxon>Actinomycetota</taxon>
        <taxon>Actinomycetes</taxon>
        <taxon>Micrococcales</taxon>
        <taxon>Microbacteriaceae</taxon>
        <taxon>Mycetocola</taxon>
    </lineage>
</organism>
<dbReference type="PANTHER" id="PTHR43792:SF8">
    <property type="entry name" value="[RIBOSOMAL PROTEIN US5]-ALANINE N-ACETYLTRANSFERASE"/>
    <property type="match status" value="1"/>
</dbReference>
<dbReference type="GO" id="GO:0008999">
    <property type="term" value="F:protein-N-terminal-alanine acetyltransferase activity"/>
    <property type="evidence" value="ECO:0007669"/>
    <property type="project" value="TreeGrafter"/>
</dbReference>
<dbReference type="InterPro" id="IPR000182">
    <property type="entry name" value="GNAT_dom"/>
</dbReference>
<name>A0A1I5ABD8_9MICO</name>
<comment type="similarity">
    <text evidence="3">Belongs to the acetyltransferase family. RimJ subfamily.</text>
</comment>
<accession>A0A1I5ABD8</accession>
<dbReference type="InterPro" id="IPR016181">
    <property type="entry name" value="Acyl_CoA_acyltransferase"/>
</dbReference>
<dbReference type="PANTHER" id="PTHR43792">
    <property type="entry name" value="GNAT FAMILY, PUTATIVE (AFU_ORTHOLOGUE AFUA_3G00765)-RELATED-RELATED"/>
    <property type="match status" value="1"/>
</dbReference>
<dbReference type="EMBL" id="FOVM01000003">
    <property type="protein sequence ID" value="SFN59784.1"/>
    <property type="molecule type" value="Genomic_DNA"/>
</dbReference>
<dbReference type="PROSITE" id="PS51186">
    <property type="entry name" value="GNAT"/>
    <property type="match status" value="1"/>
</dbReference>
<reference evidence="6" key="1">
    <citation type="submission" date="2016-10" db="EMBL/GenBank/DDBJ databases">
        <authorList>
            <person name="Varghese N."/>
            <person name="Submissions S."/>
        </authorList>
    </citation>
    <scope>NUCLEOTIDE SEQUENCE [LARGE SCALE GENOMIC DNA]</scope>
    <source>
        <strain evidence="6">CGMCC 1.11101</strain>
    </source>
</reference>
<evidence type="ECO:0000256" key="3">
    <source>
        <dbReference type="ARBA" id="ARBA00038502"/>
    </source>
</evidence>
<evidence type="ECO:0000256" key="2">
    <source>
        <dbReference type="ARBA" id="ARBA00023315"/>
    </source>
</evidence>
<feature type="domain" description="N-acetyltransferase" evidence="4">
    <location>
        <begin position="9"/>
        <end position="175"/>
    </location>
</feature>
<dbReference type="Gene3D" id="3.40.630.30">
    <property type="match status" value="1"/>
</dbReference>
<gene>
    <name evidence="5" type="ORF">SAMN05216219_1321</name>
</gene>
<dbReference type="AlphaFoldDB" id="A0A1I5ABD8"/>
<dbReference type="RefSeq" id="WP_090709904.1">
    <property type="nucleotide sequence ID" value="NZ_FOVM01000003.1"/>
</dbReference>
<dbReference type="Pfam" id="PF13302">
    <property type="entry name" value="Acetyltransf_3"/>
    <property type="match status" value="1"/>
</dbReference>
<protein>
    <submittedName>
        <fullName evidence="5">Protein N-acetyltransferase, RimJ/RimL family</fullName>
    </submittedName>
</protein>
<dbReference type="InterPro" id="IPR051531">
    <property type="entry name" value="N-acetyltransferase"/>
</dbReference>
<dbReference type="GO" id="GO:0005737">
    <property type="term" value="C:cytoplasm"/>
    <property type="evidence" value="ECO:0007669"/>
    <property type="project" value="TreeGrafter"/>
</dbReference>